<dbReference type="InterPro" id="IPR000843">
    <property type="entry name" value="HTH_LacI"/>
</dbReference>
<evidence type="ECO:0000256" key="3">
    <source>
        <dbReference type="ARBA" id="ARBA00023125"/>
    </source>
</evidence>
<dbReference type="Pfam" id="PF00356">
    <property type="entry name" value="LacI"/>
    <property type="match status" value="1"/>
</dbReference>
<keyword evidence="2" id="KW-0805">Transcription regulation</keyword>
<dbReference type="InterPro" id="IPR010982">
    <property type="entry name" value="Lambda_DNA-bd_dom_sf"/>
</dbReference>
<evidence type="ECO:0000256" key="2">
    <source>
        <dbReference type="ARBA" id="ARBA00023015"/>
    </source>
</evidence>
<keyword evidence="7" id="KW-1185">Reference proteome</keyword>
<evidence type="ECO:0000256" key="1">
    <source>
        <dbReference type="ARBA" id="ARBA00022491"/>
    </source>
</evidence>
<dbReference type="CDD" id="cd01392">
    <property type="entry name" value="HTH_LacI"/>
    <property type="match status" value="1"/>
</dbReference>
<evidence type="ECO:0000256" key="4">
    <source>
        <dbReference type="ARBA" id="ARBA00023163"/>
    </source>
</evidence>
<keyword evidence="4" id="KW-0804">Transcription</keyword>
<feature type="domain" description="HTH lacI-type" evidence="5">
    <location>
        <begin position="1"/>
        <end position="53"/>
    </location>
</feature>
<evidence type="ECO:0000313" key="7">
    <source>
        <dbReference type="Proteomes" id="UP001374893"/>
    </source>
</evidence>
<dbReference type="PROSITE" id="PS00356">
    <property type="entry name" value="HTH_LACI_1"/>
    <property type="match status" value="1"/>
</dbReference>
<dbReference type="EMBL" id="AP024702">
    <property type="protein sequence ID" value="BCX49842.1"/>
    <property type="molecule type" value="Genomic_DNA"/>
</dbReference>
<reference evidence="6 7" key="1">
    <citation type="submission" date="2021-06" db="EMBL/GenBank/DDBJ databases">
        <title>Complete genome of Haloferula helveola possessing various polysaccharide degrading enzymes.</title>
        <authorList>
            <person name="Takami H."/>
            <person name="Huang C."/>
            <person name="Hamasaki K."/>
        </authorList>
    </citation>
    <scope>NUCLEOTIDE SEQUENCE [LARGE SCALE GENOMIC DNA]</scope>
    <source>
        <strain evidence="6 7">CN-1</strain>
    </source>
</reference>
<name>A0ABN6H835_9BACT</name>
<protein>
    <submittedName>
        <fullName evidence="6">LacI family transcriptional regulator</fullName>
    </submittedName>
</protein>
<gene>
    <name evidence="6" type="ORF">HAHE_37500</name>
</gene>
<keyword evidence="3" id="KW-0238">DNA-binding</keyword>
<dbReference type="Pfam" id="PF13377">
    <property type="entry name" value="Peripla_BP_3"/>
    <property type="match status" value="1"/>
</dbReference>
<dbReference type="Gene3D" id="1.10.260.40">
    <property type="entry name" value="lambda repressor-like DNA-binding domains"/>
    <property type="match status" value="1"/>
</dbReference>
<accession>A0ABN6H835</accession>
<dbReference type="PANTHER" id="PTHR30146:SF148">
    <property type="entry name" value="HTH-TYPE TRANSCRIPTIONAL REPRESSOR PURR-RELATED"/>
    <property type="match status" value="1"/>
</dbReference>
<dbReference type="Proteomes" id="UP001374893">
    <property type="component" value="Chromosome"/>
</dbReference>
<keyword evidence="1" id="KW-0678">Repressor</keyword>
<dbReference type="SUPFAM" id="SSF47413">
    <property type="entry name" value="lambda repressor-like DNA-binding domains"/>
    <property type="match status" value="1"/>
</dbReference>
<sequence>MGDVAREAGVSKNTVSLALRGSHRVAKETRERVEAVARDLGYQLNPTVAQLMSELRQNRTAGFQATLALVNANESRSAFADHPTVPIYVEGCRRRAERLGYALDEFWLHDPELSLARWQSIFRARNIRGALIVGMMSSNRLPVRLAPLWEEFPALVTGVRTRNPALSYACSDHHSLAILAFEKALELGYRRPAMVLDGVIDRLIEGRFTAGFLTAQSRVIPVSERTEPFFDVSGARIDLEVFRRWFEVNRPDVIFTLYHDVARWIEEIGLRCPEDVGLIQYEWREDHAAWAGMNQHNDQVGEAAVDMLVSLVQHHERGISKYPRATLIGSEWVDGVTVRPNPKH</sequence>
<dbReference type="PANTHER" id="PTHR30146">
    <property type="entry name" value="LACI-RELATED TRANSCRIPTIONAL REPRESSOR"/>
    <property type="match status" value="1"/>
</dbReference>
<dbReference type="SUPFAM" id="SSF53822">
    <property type="entry name" value="Periplasmic binding protein-like I"/>
    <property type="match status" value="1"/>
</dbReference>
<evidence type="ECO:0000313" key="6">
    <source>
        <dbReference type="EMBL" id="BCX49842.1"/>
    </source>
</evidence>
<evidence type="ECO:0000259" key="5">
    <source>
        <dbReference type="PROSITE" id="PS50932"/>
    </source>
</evidence>
<dbReference type="Gene3D" id="3.40.50.2300">
    <property type="match status" value="2"/>
</dbReference>
<dbReference type="SMART" id="SM00354">
    <property type="entry name" value="HTH_LACI"/>
    <property type="match status" value="1"/>
</dbReference>
<dbReference type="InterPro" id="IPR046335">
    <property type="entry name" value="LacI/GalR-like_sensor"/>
</dbReference>
<organism evidence="6 7">
    <name type="scientific">Haloferula helveola</name>
    <dbReference type="NCBI Taxonomy" id="490095"/>
    <lineage>
        <taxon>Bacteria</taxon>
        <taxon>Pseudomonadati</taxon>
        <taxon>Verrucomicrobiota</taxon>
        <taxon>Verrucomicrobiia</taxon>
        <taxon>Verrucomicrobiales</taxon>
        <taxon>Verrucomicrobiaceae</taxon>
        <taxon>Haloferula</taxon>
    </lineage>
</organism>
<proteinExistence type="predicted"/>
<dbReference type="InterPro" id="IPR028082">
    <property type="entry name" value="Peripla_BP_I"/>
</dbReference>
<dbReference type="PROSITE" id="PS50932">
    <property type="entry name" value="HTH_LACI_2"/>
    <property type="match status" value="1"/>
</dbReference>